<accession>A0A2P2INH0</accession>
<evidence type="ECO:0000313" key="1">
    <source>
        <dbReference type="EMBL" id="MBW82736.1"/>
    </source>
</evidence>
<name>A0A2P2INH0_RHIMU</name>
<sequence length="24" mass="2635">MYSSPCIFIALEDSLGINYNSTVP</sequence>
<reference evidence="1" key="1">
    <citation type="submission" date="2018-02" db="EMBL/GenBank/DDBJ databases">
        <title>Rhizophora mucronata_Transcriptome.</title>
        <authorList>
            <person name="Meera S.P."/>
            <person name="Sreeshan A."/>
            <person name="Augustine A."/>
        </authorList>
    </citation>
    <scope>NUCLEOTIDE SEQUENCE</scope>
    <source>
        <tissue evidence="1">Leaf</tissue>
    </source>
</reference>
<organism evidence="1">
    <name type="scientific">Rhizophora mucronata</name>
    <name type="common">Asiatic mangrove</name>
    <dbReference type="NCBI Taxonomy" id="61149"/>
    <lineage>
        <taxon>Eukaryota</taxon>
        <taxon>Viridiplantae</taxon>
        <taxon>Streptophyta</taxon>
        <taxon>Embryophyta</taxon>
        <taxon>Tracheophyta</taxon>
        <taxon>Spermatophyta</taxon>
        <taxon>Magnoliopsida</taxon>
        <taxon>eudicotyledons</taxon>
        <taxon>Gunneridae</taxon>
        <taxon>Pentapetalae</taxon>
        <taxon>rosids</taxon>
        <taxon>fabids</taxon>
        <taxon>Malpighiales</taxon>
        <taxon>Rhizophoraceae</taxon>
        <taxon>Rhizophora</taxon>
    </lineage>
</organism>
<proteinExistence type="predicted"/>
<dbReference type="AlphaFoldDB" id="A0A2P2INH0"/>
<protein>
    <submittedName>
        <fullName evidence="1">Uncharacterized protein</fullName>
    </submittedName>
</protein>
<dbReference type="EMBL" id="GGEC01002253">
    <property type="protein sequence ID" value="MBW82736.1"/>
    <property type="molecule type" value="Transcribed_RNA"/>
</dbReference>